<accession>A0A4Z1SYM1</accession>
<protein>
    <submittedName>
        <fullName evidence="2">Uncharacterized protein</fullName>
    </submittedName>
</protein>
<reference evidence="2 3" key="1">
    <citation type="submission" date="2019-05" db="EMBL/GenBank/DDBJ databases">
        <title>The compact genome of Giardia muris reveals important steps in the evolution of intestinal protozoan parasites.</title>
        <authorList>
            <person name="Xu F."/>
            <person name="Jimenez-Gonzalez A."/>
            <person name="Einarsson E."/>
            <person name="Astvaldsson A."/>
            <person name="Peirasmaki D."/>
            <person name="Eckmann L."/>
            <person name="Andersson J.O."/>
            <person name="Svard S.G."/>
            <person name="Jerlstrom-Hultqvist J."/>
        </authorList>
    </citation>
    <scope>NUCLEOTIDE SEQUENCE [LARGE SCALE GENOMIC DNA]</scope>
    <source>
        <strain evidence="2 3">Roberts-Thomson</strain>
    </source>
</reference>
<feature type="coiled-coil region" evidence="1">
    <location>
        <begin position="50"/>
        <end position="158"/>
    </location>
</feature>
<keyword evidence="3" id="KW-1185">Reference proteome</keyword>
<dbReference type="SUPFAM" id="SSF46579">
    <property type="entry name" value="Prefoldin"/>
    <property type="match status" value="1"/>
</dbReference>
<sequence length="279" mass="31734">MDSALTVDDALAWLDKVALDMGPGPGRERTLDVRALILRLGGVDVSSSCASNADSRVEELEAEVDVLRKQSERYREQIQRGNAVIHELHSTRRQLEQTLGDLERRLDSDIADSTRFQRYARDSFNFFERSLRSLQHHVEALEDANGALEERNGTLVRELRAQHRLTMRLLKRAFDLEDDLESLRDQHRLLAELYAEADQSHVQTLGLHNARFERLNTQLKEVQARCEEYRVQSEAYRAMADGRSRALESFQRALAQTSVGQEIAGALGGLIARLDAARR</sequence>
<evidence type="ECO:0000256" key="1">
    <source>
        <dbReference type="SAM" id="Coils"/>
    </source>
</evidence>
<proteinExistence type="predicted"/>
<organism evidence="2 3">
    <name type="scientific">Giardia muris</name>
    <dbReference type="NCBI Taxonomy" id="5742"/>
    <lineage>
        <taxon>Eukaryota</taxon>
        <taxon>Metamonada</taxon>
        <taxon>Diplomonadida</taxon>
        <taxon>Hexamitidae</taxon>
        <taxon>Giardiinae</taxon>
        <taxon>Giardia</taxon>
    </lineage>
</organism>
<name>A0A4Z1SYM1_GIAMU</name>
<dbReference type="AlphaFoldDB" id="A0A4Z1SYM1"/>
<evidence type="ECO:0000313" key="3">
    <source>
        <dbReference type="Proteomes" id="UP000315496"/>
    </source>
</evidence>
<keyword evidence="1" id="KW-0175">Coiled coil</keyword>
<dbReference type="Gene3D" id="1.10.287.1490">
    <property type="match status" value="1"/>
</dbReference>
<dbReference type="VEuPathDB" id="GiardiaDB:GMRT_12274"/>
<comment type="caution">
    <text evidence="2">The sequence shown here is derived from an EMBL/GenBank/DDBJ whole genome shotgun (WGS) entry which is preliminary data.</text>
</comment>
<feature type="coiled-coil region" evidence="1">
    <location>
        <begin position="212"/>
        <end position="239"/>
    </location>
</feature>
<gene>
    <name evidence="2" type="ORF">GMRT_12274</name>
</gene>
<dbReference type="Proteomes" id="UP000315496">
    <property type="component" value="Chromosome 1"/>
</dbReference>
<evidence type="ECO:0000313" key="2">
    <source>
        <dbReference type="EMBL" id="TNJ30570.1"/>
    </source>
</evidence>
<dbReference type="EMBL" id="VDLU01000001">
    <property type="protein sequence ID" value="TNJ30570.1"/>
    <property type="molecule type" value="Genomic_DNA"/>
</dbReference>